<dbReference type="AlphaFoldDB" id="A0A5K0ZIE5"/>
<accession>A0A5K0ZIE5</accession>
<reference evidence="1" key="1">
    <citation type="submission" date="2019-09" db="EMBL/GenBank/DDBJ databases">
        <authorList>
            <person name="Zhang L."/>
        </authorList>
    </citation>
    <scope>NUCLEOTIDE SEQUENCE</scope>
</reference>
<evidence type="ECO:0000313" key="1">
    <source>
        <dbReference type="EMBL" id="VVV89456.1"/>
    </source>
</evidence>
<organism evidence="1">
    <name type="scientific">Nymphaea colorata</name>
    <name type="common">pocket water lily</name>
    <dbReference type="NCBI Taxonomy" id="210225"/>
    <lineage>
        <taxon>Eukaryota</taxon>
        <taxon>Viridiplantae</taxon>
        <taxon>Streptophyta</taxon>
        <taxon>Embryophyta</taxon>
        <taxon>Tracheophyta</taxon>
        <taxon>Spermatophyta</taxon>
        <taxon>Magnoliopsida</taxon>
        <taxon>Nymphaeales</taxon>
        <taxon>Nymphaeaceae</taxon>
        <taxon>Nymphaea</taxon>
    </lineage>
</organism>
<name>A0A5K0ZIE5_9MAGN</name>
<sequence>MTENFSLGYQKGQEHCLTESLPFELIEHPSLADF</sequence>
<gene>
    <name evidence="1" type="ORF">NYM_LOCUS10657</name>
</gene>
<proteinExistence type="predicted"/>
<protein>
    <submittedName>
        <fullName evidence="1">Uncharacterized protein</fullName>
    </submittedName>
</protein>
<dbReference type="EMBL" id="LR721779">
    <property type="protein sequence ID" value="VVV89456.1"/>
    <property type="molecule type" value="Genomic_DNA"/>
</dbReference>